<sequence>MHTESVVMAKKQDAINQALRLLRENHYVVIDSKHIKMDYYTRHKQKLSRSNAAHYWDLAYGYCWMEMMESMLIIAESKKYGIY</sequence>
<name>A0A6J5R6T3_9CAUD</name>
<evidence type="ECO:0000313" key="1">
    <source>
        <dbReference type="EMBL" id="CAB4190117.1"/>
    </source>
</evidence>
<reference evidence="1" key="1">
    <citation type="submission" date="2020-05" db="EMBL/GenBank/DDBJ databases">
        <authorList>
            <person name="Chiriac C."/>
            <person name="Salcher M."/>
            <person name="Ghai R."/>
            <person name="Kavagutti S V."/>
        </authorList>
    </citation>
    <scope>NUCLEOTIDE SEQUENCE</scope>
</reference>
<organism evidence="1">
    <name type="scientific">uncultured Caudovirales phage</name>
    <dbReference type="NCBI Taxonomy" id="2100421"/>
    <lineage>
        <taxon>Viruses</taxon>
        <taxon>Duplodnaviria</taxon>
        <taxon>Heunggongvirae</taxon>
        <taxon>Uroviricota</taxon>
        <taxon>Caudoviricetes</taxon>
        <taxon>Peduoviridae</taxon>
        <taxon>Maltschvirus</taxon>
        <taxon>Maltschvirus maltsch</taxon>
    </lineage>
</organism>
<protein>
    <submittedName>
        <fullName evidence="1">Uncharacterized protein</fullName>
    </submittedName>
</protein>
<proteinExistence type="predicted"/>
<dbReference type="EMBL" id="LR797151">
    <property type="protein sequence ID" value="CAB4190117.1"/>
    <property type="molecule type" value="Genomic_DNA"/>
</dbReference>
<gene>
    <name evidence="1" type="ORF">UFOVP1192_36</name>
</gene>
<accession>A0A6J5R6T3</accession>